<evidence type="ECO:0000313" key="1">
    <source>
        <dbReference type="EMBL" id="GGG29780.1"/>
    </source>
</evidence>
<dbReference type="AlphaFoldDB" id="A0A8J2ZA26"/>
<name>A0A8J2ZA26_9PROT</name>
<evidence type="ECO:0000313" key="2">
    <source>
        <dbReference type="Proteomes" id="UP000597507"/>
    </source>
</evidence>
<dbReference type="InterPro" id="IPR029044">
    <property type="entry name" value="Nucleotide-diphossugar_trans"/>
</dbReference>
<dbReference type="SUPFAM" id="SSF53448">
    <property type="entry name" value="Nucleotide-diphospho-sugar transferases"/>
    <property type="match status" value="1"/>
</dbReference>
<proteinExistence type="predicted"/>
<accession>A0A8J2ZA26</accession>
<comment type="caution">
    <text evidence="1">The sequence shown here is derived from an EMBL/GenBank/DDBJ whole genome shotgun (WGS) entry which is preliminary data.</text>
</comment>
<sequence>MRPLVPPAVCLATSVPPALKREVAPAGDLGALWQRRCVASWGGTGWRAISVNPEAEAAALAAAHPGLEIRAVGRSAEAEYGRPFVWIDDLFAALEREAEGELVGLVNSDIELAMSPAERAAVAARARDGALVIYNRTELRHPGQRIGPLYRYGYDLFVMPRAVMRRLDMRGFALGVPWWDYWMALDALLRGVPVVLVQNPSARHLAHAQAWSTRNWERAIGLVVRRIGAARARLEAERARLLREDGADMLTATVMDTLVGAIRFDARAGYMGAQINHGVGTLLGLAIVRLVERHAHRLVAAGQDAPAEGLAA</sequence>
<gene>
    <name evidence="1" type="ORF">GCM10010964_17090</name>
</gene>
<keyword evidence="2" id="KW-1185">Reference proteome</keyword>
<reference evidence="1 2" key="1">
    <citation type="journal article" date="2014" name="Int. J. Syst. Evol. Microbiol.">
        <title>Complete genome sequence of Corynebacterium casei LMG S-19264T (=DSM 44701T), isolated from a smear-ripened cheese.</title>
        <authorList>
            <consortium name="US DOE Joint Genome Institute (JGI-PGF)"/>
            <person name="Walter F."/>
            <person name="Albersmeier A."/>
            <person name="Kalinowski J."/>
            <person name="Ruckert C."/>
        </authorList>
    </citation>
    <scope>NUCLEOTIDE SEQUENCE [LARGE SCALE GENOMIC DNA]</scope>
    <source>
        <strain evidence="1 2">CGMCC 1.16330</strain>
    </source>
</reference>
<dbReference type="Proteomes" id="UP000597507">
    <property type="component" value="Unassembled WGS sequence"/>
</dbReference>
<dbReference type="EMBL" id="BMKS01000004">
    <property type="protein sequence ID" value="GGG29780.1"/>
    <property type="molecule type" value="Genomic_DNA"/>
</dbReference>
<organism evidence="1 2">
    <name type="scientific">Caldovatus sediminis</name>
    <dbReference type="NCBI Taxonomy" id="2041189"/>
    <lineage>
        <taxon>Bacteria</taxon>
        <taxon>Pseudomonadati</taxon>
        <taxon>Pseudomonadota</taxon>
        <taxon>Alphaproteobacteria</taxon>
        <taxon>Acetobacterales</taxon>
        <taxon>Roseomonadaceae</taxon>
        <taxon>Caldovatus</taxon>
    </lineage>
</organism>
<dbReference type="RefSeq" id="WP_188899593.1">
    <property type="nucleotide sequence ID" value="NZ_BMKS01000004.1"/>
</dbReference>
<protein>
    <submittedName>
        <fullName evidence="1">Uncharacterized protein</fullName>
    </submittedName>
</protein>